<dbReference type="InterPro" id="IPR013325">
    <property type="entry name" value="RNA_pol_sigma_r2"/>
</dbReference>
<feature type="domain" description="RNA polymerase sigma-70 region 2" evidence="5">
    <location>
        <begin position="46"/>
        <end position="113"/>
    </location>
</feature>
<dbReference type="EMBL" id="JAGKQQ010000001">
    <property type="protein sequence ID" value="MBP3956188.1"/>
    <property type="molecule type" value="Genomic_DNA"/>
</dbReference>
<comment type="caution">
    <text evidence="7">The sequence shown here is derived from an EMBL/GenBank/DDBJ whole genome shotgun (WGS) entry which is preliminary data.</text>
</comment>
<evidence type="ECO:0000313" key="7">
    <source>
        <dbReference type="EMBL" id="MBP3956188.1"/>
    </source>
</evidence>
<comment type="similarity">
    <text evidence="1">Belongs to the sigma-70 factor family. ECF subfamily.</text>
</comment>
<evidence type="ECO:0000256" key="2">
    <source>
        <dbReference type="ARBA" id="ARBA00023015"/>
    </source>
</evidence>
<evidence type="ECO:0000313" key="8">
    <source>
        <dbReference type="Proteomes" id="UP000676565"/>
    </source>
</evidence>
<dbReference type="InterPro" id="IPR007627">
    <property type="entry name" value="RNA_pol_sigma70_r2"/>
</dbReference>
<dbReference type="InterPro" id="IPR039425">
    <property type="entry name" value="RNA_pol_sigma-70-like"/>
</dbReference>
<reference evidence="7 8" key="1">
    <citation type="submission" date="2021-04" db="EMBL/GenBank/DDBJ databases">
        <authorList>
            <person name="Ivanova A."/>
        </authorList>
    </citation>
    <scope>NUCLEOTIDE SEQUENCE [LARGE SCALE GENOMIC DNA]</scope>
    <source>
        <strain evidence="7 8">G18</strain>
    </source>
</reference>
<gene>
    <name evidence="7" type="ORF">J8F10_12930</name>
</gene>
<sequence length="417" mass="45219">MARLLSGLVHRLGRVVARDGLAQLTDDELLRRFTADRDALAFEALVWRHGPMVLGVCGRVLGRTGDVEDAFQATFLVLVRRARAVRSGEALAGWLYRVARRVSTRLAREQGRRAARECLAARPEAVTEGAVEWSDWRALLDREVERLPAPYREAFILCSLEGRAQEDVARELGCPVGTLQSRLARAKERLRTRLSVCGVALPVLGAGTVSARLATTTVSAAIGLASGSPTSAAPVALALSQGMWKPMGILKAKVVFLTLVATAAAGSAVGYVEPPSVVRAAPHPASADPTPEELKKENERLRHEIAHLKKKLAAAMLPSGDVPTDQEVIKALPKPPAGATRDDIVIVKEKILDRLDPPRHFPNVGQARLRVQHWECSAYFTDIVVLPWPFSVKLTKPRVCVVYIDKDVLVPVSGGGK</sequence>
<keyword evidence="2" id="KW-0805">Transcription regulation</keyword>
<evidence type="ECO:0000256" key="3">
    <source>
        <dbReference type="ARBA" id="ARBA00023082"/>
    </source>
</evidence>
<keyword evidence="8" id="KW-1185">Reference proteome</keyword>
<dbReference type="InterPro" id="IPR013324">
    <property type="entry name" value="RNA_pol_sigma_r3/r4-like"/>
</dbReference>
<dbReference type="InterPro" id="IPR013249">
    <property type="entry name" value="RNA_pol_sigma70_r4_t2"/>
</dbReference>
<dbReference type="InterPro" id="IPR014284">
    <property type="entry name" value="RNA_pol_sigma-70_dom"/>
</dbReference>
<dbReference type="Pfam" id="PF08281">
    <property type="entry name" value="Sigma70_r4_2"/>
    <property type="match status" value="1"/>
</dbReference>
<protein>
    <submittedName>
        <fullName evidence="7">RNA polymerase sigma factor</fullName>
    </submittedName>
</protein>
<dbReference type="InterPro" id="IPR036388">
    <property type="entry name" value="WH-like_DNA-bd_sf"/>
</dbReference>
<feature type="domain" description="RNA polymerase sigma factor 70 region 4 type 2" evidence="6">
    <location>
        <begin position="139"/>
        <end position="190"/>
    </location>
</feature>
<dbReference type="RefSeq" id="WP_210654213.1">
    <property type="nucleotide sequence ID" value="NZ_JAGKQQ010000001.1"/>
</dbReference>
<dbReference type="Gene3D" id="1.10.1740.10">
    <property type="match status" value="1"/>
</dbReference>
<accession>A0ABS5BTJ3</accession>
<dbReference type="PANTHER" id="PTHR43133:SF51">
    <property type="entry name" value="RNA POLYMERASE SIGMA FACTOR"/>
    <property type="match status" value="1"/>
</dbReference>
<dbReference type="CDD" id="cd06171">
    <property type="entry name" value="Sigma70_r4"/>
    <property type="match status" value="1"/>
</dbReference>
<dbReference type="SUPFAM" id="SSF88946">
    <property type="entry name" value="Sigma2 domain of RNA polymerase sigma factors"/>
    <property type="match status" value="1"/>
</dbReference>
<evidence type="ECO:0000256" key="4">
    <source>
        <dbReference type="ARBA" id="ARBA00023163"/>
    </source>
</evidence>
<proteinExistence type="inferred from homology"/>
<evidence type="ECO:0000256" key="1">
    <source>
        <dbReference type="ARBA" id="ARBA00010641"/>
    </source>
</evidence>
<name>A0ABS5BTJ3_9BACT</name>
<dbReference type="Pfam" id="PF04542">
    <property type="entry name" value="Sigma70_r2"/>
    <property type="match status" value="1"/>
</dbReference>
<keyword evidence="3" id="KW-0731">Sigma factor</keyword>
<evidence type="ECO:0000259" key="6">
    <source>
        <dbReference type="Pfam" id="PF08281"/>
    </source>
</evidence>
<dbReference type="Proteomes" id="UP000676565">
    <property type="component" value="Unassembled WGS sequence"/>
</dbReference>
<dbReference type="PANTHER" id="PTHR43133">
    <property type="entry name" value="RNA POLYMERASE ECF-TYPE SIGMA FACTO"/>
    <property type="match status" value="1"/>
</dbReference>
<dbReference type="Gene3D" id="1.10.10.10">
    <property type="entry name" value="Winged helix-like DNA-binding domain superfamily/Winged helix DNA-binding domain"/>
    <property type="match status" value="1"/>
</dbReference>
<keyword evidence="4" id="KW-0804">Transcription</keyword>
<evidence type="ECO:0000259" key="5">
    <source>
        <dbReference type="Pfam" id="PF04542"/>
    </source>
</evidence>
<dbReference type="NCBIfam" id="TIGR02937">
    <property type="entry name" value="sigma70-ECF"/>
    <property type="match status" value="1"/>
</dbReference>
<organism evidence="7 8">
    <name type="scientific">Gemmata palustris</name>
    <dbReference type="NCBI Taxonomy" id="2822762"/>
    <lineage>
        <taxon>Bacteria</taxon>
        <taxon>Pseudomonadati</taxon>
        <taxon>Planctomycetota</taxon>
        <taxon>Planctomycetia</taxon>
        <taxon>Gemmatales</taxon>
        <taxon>Gemmataceae</taxon>
        <taxon>Gemmata</taxon>
    </lineage>
</organism>
<dbReference type="SUPFAM" id="SSF88659">
    <property type="entry name" value="Sigma3 and sigma4 domains of RNA polymerase sigma factors"/>
    <property type="match status" value="1"/>
</dbReference>